<dbReference type="EMBL" id="FQTW01000010">
    <property type="protein sequence ID" value="SHE96948.1"/>
    <property type="molecule type" value="Genomic_DNA"/>
</dbReference>
<protein>
    <submittedName>
        <fullName evidence="1">Uncharacterized protein</fullName>
    </submittedName>
</protein>
<dbReference type="STRING" id="1155689.SAMN05444278_11063"/>
<evidence type="ECO:0000313" key="1">
    <source>
        <dbReference type="EMBL" id="SHE96948.1"/>
    </source>
</evidence>
<dbReference type="OrthoDB" id="1411114at2"/>
<proteinExistence type="predicted"/>
<keyword evidence="2" id="KW-1185">Reference proteome</keyword>
<organism evidence="1 2">
    <name type="scientific">Psychroflexus salarius</name>
    <dbReference type="NCBI Taxonomy" id="1155689"/>
    <lineage>
        <taxon>Bacteria</taxon>
        <taxon>Pseudomonadati</taxon>
        <taxon>Bacteroidota</taxon>
        <taxon>Flavobacteriia</taxon>
        <taxon>Flavobacteriales</taxon>
        <taxon>Flavobacteriaceae</taxon>
        <taxon>Psychroflexus</taxon>
    </lineage>
</organism>
<name>A0A1M4XU32_9FLAO</name>
<dbReference type="Proteomes" id="UP000184462">
    <property type="component" value="Unassembled WGS sequence"/>
</dbReference>
<evidence type="ECO:0000313" key="2">
    <source>
        <dbReference type="Proteomes" id="UP000184462"/>
    </source>
</evidence>
<dbReference type="AlphaFoldDB" id="A0A1M4XU32"/>
<gene>
    <name evidence="1" type="ORF">SAMN05444278_11063</name>
</gene>
<sequence>MKHLLLFLALNCVLFGFSQENQTIEGKNYNLKTLVDGELSLYANANGDKNTFFISFKDQFEKITKNNYKVKYKQLIGHEFESKINQLNFRLRALITFTKQYNLSFKKENNGYLVRLGVFGGVSNTFLFNKPNGLTSDFNDERFTVLGAELEFFSLTKYKRHSLFLQLRQTLDQPDINFNLTQFTINHRFKFINSNKFNMFLETEFISLDFVKFDDVYEENDGSIITNNENSVALETPISFGLGMAYQIAPTVQVAVNYNDFYALAVEDNGETPIDFTLSLKFTL</sequence>
<accession>A0A1M4XU32</accession>
<reference evidence="1 2" key="1">
    <citation type="submission" date="2016-11" db="EMBL/GenBank/DDBJ databases">
        <authorList>
            <person name="Jaros S."/>
            <person name="Januszkiewicz K."/>
            <person name="Wedrychowicz H."/>
        </authorList>
    </citation>
    <scope>NUCLEOTIDE SEQUENCE [LARGE SCALE GENOMIC DNA]</scope>
    <source>
        <strain evidence="1 2">DSM 25661</strain>
    </source>
</reference>
<dbReference type="RefSeq" id="WP_143185681.1">
    <property type="nucleotide sequence ID" value="NZ_FQTW01000010.1"/>
</dbReference>